<dbReference type="AlphaFoldDB" id="A0A7G9Z7K2"/>
<dbReference type="InterPro" id="IPR012872">
    <property type="entry name" value="DUF1670"/>
</dbReference>
<gene>
    <name evidence="1" type="ORF">BCGBNPPC_00020</name>
</gene>
<dbReference type="EMBL" id="MT631650">
    <property type="protein sequence ID" value="QNO56236.1"/>
    <property type="molecule type" value="Genomic_DNA"/>
</dbReference>
<proteinExistence type="predicted"/>
<sequence length="64" mass="7412">MQVARETDHSPEAVGKYCQQFNKVKWCVENEMGKEEIRIVTGMKAHLIDEYLKIIEEHKAALPP</sequence>
<dbReference type="Pfam" id="PF07900">
    <property type="entry name" value="DUF1670"/>
    <property type="match status" value="1"/>
</dbReference>
<organism evidence="1">
    <name type="scientific">Candidatus Methanophaga sp. ANME-1 ERB7</name>
    <dbReference type="NCBI Taxonomy" id="2759913"/>
    <lineage>
        <taxon>Archaea</taxon>
        <taxon>Methanobacteriati</taxon>
        <taxon>Methanobacteriota</taxon>
        <taxon>Stenosarchaea group</taxon>
        <taxon>Methanomicrobia</taxon>
        <taxon>Candidatus Methanophagales</taxon>
        <taxon>Candidatus Methanophagaceae</taxon>
        <taxon>Candidatus Methanophaga</taxon>
    </lineage>
</organism>
<evidence type="ECO:0008006" key="2">
    <source>
        <dbReference type="Google" id="ProtNLM"/>
    </source>
</evidence>
<evidence type="ECO:0000313" key="1">
    <source>
        <dbReference type="EMBL" id="QNO56236.1"/>
    </source>
</evidence>
<accession>A0A7G9Z7K2</accession>
<protein>
    <recommendedName>
        <fullName evidence="2">DUF1670 domain-containing protein</fullName>
    </recommendedName>
</protein>
<reference evidence="1" key="1">
    <citation type="submission" date="2020-06" db="EMBL/GenBank/DDBJ databases">
        <title>Unique genomic features of the anaerobic methanotrophic archaea.</title>
        <authorList>
            <person name="Chadwick G.L."/>
            <person name="Skennerton C.T."/>
            <person name="Laso-Perez R."/>
            <person name="Leu A.O."/>
            <person name="Speth D.R."/>
            <person name="Yu H."/>
            <person name="Morgan-Lang C."/>
            <person name="Hatzenpichler R."/>
            <person name="Goudeau D."/>
            <person name="Malmstrom R."/>
            <person name="Brazelton W.J."/>
            <person name="Woyke T."/>
            <person name="Hallam S.J."/>
            <person name="Tyson G.W."/>
            <person name="Wegener G."/>
            <person name="Boetius A."/>
            <person name="Orphan V."/>
        </authorList>
    </citation>
    <scope>NUCLEOTIDE SEQUENCE</scope>
</reference>
<name>A0A7G9Z7K2_9EURY</name>